<evidence type="ECO:0000256" key="2">
    <source>
        <dbReference type="ARBA" id="ARBA00022448"/>
    </source>
</evidence>
<protein>
    <recommendedName>
        <fullName evidence="9">Amino acid transporter transmembrane domain-containing protein</fullName>
    </recommendedName>
</protein>
<comment type="subcellular location">
    <subcellularLocation>
        <location evidence="1">Membrane</location>
    </subcellularLocation>
</comment>
<dbReference type="Gramene" id="ONK70199">
    <property type="protein sequence ID" value="ONK70199"/>
    <property type="gene ID" value="A4U43_C05F31290"/>
</dbReference>
<dbReference type="GO" id="GO:0006865">
    <property type="term" value="P:amino acid transport"/>
    <property type="evidence" value="ECO:0007669"/>
    <property type="project" value="UniProtKB-KW"/>
</dbReference>
<name>A0A5P1F063_ASPOF</name>
<feature type="domain" description="Amino acid transporter transmembrane" evidence="9">
    <location>
        <begin position="42"/>
        <end position="183"/>
    </location>
</feature>
<dbReference type="AlphaFoldDB" id="A0A5P1F063"/>
<evidence type="ECO:0000256" key="7">
    <source>
        <dbReference type="SAM" id="MobiDB-lite"/>
    </source>
</evidence>
<sequence>MVAIRHAARGYLLHQSKEGEKNPKFQESPLRKQSSAMEGGGQGTTFTAIVYIVTALIGSGVLSLAWSLAQLGWIAGIAFMLFIAGLAHFQSMVLANCYGSSSNWHDANHRPIRTYMDTVRENSGVKAAWVCVRIQQTYMFGTAIACNITSAASMSELWKSFWFPIKWSSSLLVFGAAQIILSYTVFS</sequence>
<accession>A0A5P1F063</accession>
<reference evidence="11" key="1">
    <citation type="journal article" date="2017" name="Nat. Commun.">
        <title>The asparagus genome sheds light on the origin and evolution of a young Y chromosome.</title>
        <authorList>
            <person name="Harkess A."/>
            <person name="Zhou J."/>
            <person name="Xu C."/>
            <person name="Bowers J.E."/>
            <person name="Van der Hulst R."/>
            <person name="Ayyampalayam S."/>
            <person name="Mercati F."/>
            <person name="Riccardi P."/>
            <person name="McKain M.R."/>
            <person name="Kakrana A."/>
            <person name="Tang H."/>
            <person name="Ray J."/>
            <person name="Groenendijk J."/>
            <person name="Arikit S."/>
            <person name="Mathioni S.M."/>
            <person name="Nakano M."/>
            <person name="Shan H."/>
            <person name="Telgmann-Rauber A."/>
            <person name="Kanno A."/>
            <person name="Yue Z."/>
            <person name="Chen H."/>
            <person name="Li W."/>
            <person name="Chen Y."/>
            <person name="Xu X."/>
            <person name="Zhang Y."/>
            <person name="Luo S."/>
            <person name="Chen H."/>
            <person name="Gao J."/>
            <person name="Mao Z."/>
            <person name="Pires J.C."/>
            <person name="Luo M."/>
            <person name="Kudrna D."/>
            <person name="Wing R.A."/>
            <person name="Meyers B.C."/>
            <person name="Yi K."/>
            <person name="Kong H."/>
            <person name="Lavrijsen P."/>
            <person name="Sunseri F."/>
            <person name="Falavigna A."/>
            <person name="Ye Y."/>
            <person name="Leebens-Mack J.H."/>
            <person name="Chen G."/>
        </authorList>
    </citation>
    <scope>NUCLEOTIDE SEQUENCE [LARGE SCALE GENOMIC DNA]</scope>
    <source>
        <strain evidence="11">cv. DH0086</strain>
    </source>
</reference>
<gene>
    <name evidence="10" type="ORF">A4U43_C05F31290</name>
</gene>
<feature type="transmembrane region" description="Helical" evidence="8">
    <location>
        <begin position="167"/>
        <end position="186"/>
    </location>
</feature>
<evidence type="ECO:0000256" key="6">
    <source>
        <dbReference type="ARBA" id="ARBA00023136"/>
    </source>
</evidence>
<evidence type="ECO:0000256" key="3">
    <source>
        <dbReference type="ARBA" id="ARBA00022692"/>
    </source>
</evidence>
<evidence type="ECO:0000256" key="1">
    <source>
        <dbReference type="ARBA" id="ARBA00004370"/>
    </source>
</evidence>
<dbReference type="PANTHER" id="PTHR48017">
    <property type="entry name" value="OS05G0424000 PROTEIN-RELATED"/>
    <property type="match status" value="1"/>
</dbReference>
<evidence type="ECO:0000259" key="9">
    <source>
        <dbReference type="Pfam" id="PF01490"/>
    </source>
</evidence>
<keyword evidence="5 8" id="KW-1133">Transmembrane helix</keyword>
<keyword evidence="4" id="KW-0029">Amino-acid transport</keyword>
<feature type="transmembrane region" description="Helical" evidence="8">
    <location>
        <begin position="73"/>
        <end position="95"/>
    </location>
</feature>
<evidence type="ECO:0000313" key="10">
    <source>
        <dbReference type="EMBL" id="ONK70199.1"/>
    </source>
</evidence>
<feature type="region of interest" description="Disordered" evidence="7">
    <location>
        <begin position="18"/>
        <end position="39"/>
    </location>
</feature>
<organism evidence="10 11">
    <name type="scientific">Asparagus officinalis</name>
    <name type="common">Garden asparagus</name>
    <dbReference type="NCBI Taxonomy" id="4686"/>
    <lineage>
        <taxon>Eukaryota</taxon>
        <taxon>Viridiplantae</taxon>
        <taxon>Streptophyta</taxon>
        <taxon>Embryophyta</taxon>
        <taxon>Tracheophyta</taxon>
        <taxon>Spermatophyta</taxon>
        <taxon>Magnoliopsida</taxon>
        <taxon>Liliopsida</taxon>
        <taxon>Asparagales</taxon>
        <taxon>Asparagaceae</taxon>
        <taxon>Asparagoideae</taxon>
        <taxon>Asparagus</taxon>
    </lineage>
</organism>
<evidence type="ECO:0000256" key="8">
    <source>
        <dbReference type="SAM" id="Phobius"/>
    </source>
</evidence>
<evidence type="ECO:0000256" key="4">
    <source>
        <dbReference type="ARBA" id="ARBA00022970"/>
    </source>
</evidence>
<proteinExistence type="predicted"/>
<dbReference type="InterPro" id="IPR013057">
    <property type="entry name" value="AA_transpt_TM"/>
</dbReference>
<keyword evidence="6 8" id="KW-0472">Membrane</keyword>
<dbReference type="Pfam" id="PF01490">
    <property type="entry name" value="Aa_trans"/>
    <property type="match status" value="1"/>
</dbReference>
<dbReference type="EMBL" id="CM007385">
    <property type="protein sequence ID" value="ONK70199.1"/>
    <property type="molecule type" value="Genomic_DNA"/>
</dbReference>
<keyword evidence="11" id="KW-1185">Reference proteome</keyword>
<dbReference type="Proteomes" id="UP000243459">
    <property type="component" value="Chromosome 5"/>
</dbReference>
<evidence type="ECO:0000256" key="5">
    <source>
        <dbReference type="ARBA" id="ARBA00022989"/>
    </source>
</evidence>
<keyword evidence="2" id="KW-0813">Transport</keyword>
<keyword evidence="3 8" id="KW-0812">Transmembrane</keyword>
<dbReference type="GO" id="GO:0016020">
    <property type="term" value="C:membrane"/>
    <property type="evidence" value="ECO:0007669"/>
    <property type="project" value="UniProtKB-SubCell"/>
</dbReference>
<feature type="transmembrane region" description="Helical" evidence="8">
    <location>
        <begin position="46"/>
        <end position="66"/>
    </location>
</feature>
<evidence type="ECO:0000313" key="11">
    <source>
        <dbReference type="Proteomes" id="UP000243459"/>
    </source>
</evidence>